<dbReference type="InterPro" id="IPR029058">
    <property type="entry name" value="AB_hydrolase_fold"/>
</dbReference>
<evidence type="ECO:0000256" key="1">
    <source>
        <dbReference type="ARBA" id="ARBA00010515"/>
    </source>
</evidence>
<feature type="domain" description="Alpha/beta hydrolase fold-3" evidence="4">
    <location>
        <begin position="36"/>
        <end position="66"/>
    </location>
</feature>
<evidence type="ECO:0000313" key="5">
    <source>
        <dbReference type="EMBL" id="MFF3226693.1"/>
    </source>
</evidence>
<protein>
    <submittedName>
        <fullName evidence="5">Alpha/beta hydrolase fold domain-containing protein</fullName>
    </submittedName>
</protein>
<dbReference type="InterPro" id="IPR002168">
    <property type="entry name" value="Lipase_GDXG_HIS_AS"/>
</dbReference>
<dbReference type="Pfam" id="PF07859">
    <property type="entry name" value="Abhydrolase_3"/>
    <property type="match status" value="1"/>
</dbReference>
<evidence type="ECO:0000256" key="2">
    <source>
        <dbReference type="ARBA" id="ARBA00022801"/>
    </source>
</evidence>
<comment type="similarity">
    <text evidence="1">Belongs to the 'GDXG' lipolytic enzyme family.</text>
</comment>
<sequence length="107" mass="11351">MAQMNVPTEIRTRTTTLGTRPAVLVEPAAPPRSGTILYFHGGGWVYGSPQTAMSLTANLVTRTGCVLHHFGGPDGRRPGQHLAADQGRGRARDRGAAPGLPRRPSRG</sequence>
<gene>
    <name evidence="5" type="ORF">ACFYV7_28125</name>
</gene>
<reference evidence="5 6" key="1">
    <citation type="submission" date="2024-10" db="EMBL/GenBank/DDBJ databases">
        <title>The Natural Products Discovery Center: Release of the First 8490 Sequenced Strains for Exploring Actinobacteria Biosynthetic Diversity.</title>
        <authorList>
            <person name="Kalkreuter E."/>
            <person name="Kautsar S.A."/>
            <person name="Yang D."/>
            <person name="Bader C.D."/>
            <person name="Teijaro C.N."/>
            <person name="Fluegel L."/>
            <person name="Davis C.M."/>
            <person name="Simpson J.R."/>
            <person name="Lauterbach L."/>
            <person name="Steele A.D."/>
            <person name="Gui C."/>
            <person name="Meng S."/>
            <person name="Li G."/>
            <person name="Viehrig K."/>
            <person name="Ye F."/>
            <person name="Su P."/>
            <person name="Kiefer A.F."/>
            <person name="Nichols A."/>
            <person name="Cepeda A.J."/>
            <person name="Yan W."/>
            <person name="Fan B."/>
            <person name="Jiang Y."/>
            <person name="Adhikari A."/>
            <person name="Zheng C.-J."/>
            <person name="Schuster L."/>
            <person name="Cowan T.M."/>
            <person name="Smanski M.J."/>
            <person name="Chevrette M.G."/>
            <person name="De Carvalho L.P.S."/>
            <person name="Shen B."/>
        </authorList>
    </citation>
    <scope>NUCLEOTIDE SEQUENCE [LARGE SCALE GENOMIC DNA]</scope>
    <source>
        <strain evidence="5 6">NPDC003040</strain>
    </source>
</reference>
<dbReference type="Proteomes" id="UP001601948">
    <property type="component" value="Unassembled WGS sequence"/>
</dbReference>
<dbReference type="EMBL" id="JBIAPI010000008">
    <property type="protein sequence ID" value="MFF3226693.1"/>
    <property type="molecule type" value="Genomic_DNA"/>
</dbReference>
<comment type="caution">
    <text evidence="5">The sequence shown here is derived from an EMBL/GenBank/DDBJ whole genome shotgun (WGS) entry which is preliminary data.</text>
</comment>
<dbReference type="GO" id="GO:0016787">
    <property type="term" value="F:hydrolase activity"/>
    <property type="evidence" value="ECO:0007669"/>
    <property type="project" value="UniProtKB-KW"/>
</dbReference>
<evidence type="ECO:0000259" key="4">
    <source>
        <dbReference type="Pfam" id="PF07859"/>
    </source>
</evidence>
<accession>A0ABW6R0D3</accession>
<evidence type="ECO:0000256" key="3">
    <source>
        <dbReference type="SAM" id="MobiDB-lite"/>
    </source>
</evidence>
<feature type="region of interest" description="Disordered" evidence="3">
    <location>
        <begin position="70"/>
        <end position="107"/>
    </location>
</feature>
<dbReference type="SUPFAM" id="SSF53474">
    <property type="entry name" value="alpha/beta-Hydrolases"/>
    <property type="match status" value="1"/>
</dbReference>
<organism evidence="5 6">
    <name type="scientific">Nocardia suismassiliense</name>
    <dbReference type="NCBI Taxonomy" id="2077092"/>
    <lineage>
        <taxon>Bacteria</taxon>
        <taxon>Bacillati</taxon>
        <taxon>Actinomycetota</taxon>
        <taxon>Actinomycetes</taxon>
        <taxon>Mycobacteriales</taxon>
        <taxon>Nocardiaceae</taxon>
        <taxon>Nocardia</taxon>
    </lineage>
</organism>
<dbReference type="InterPro" id="IPR013094">
    <property type="entry name" value="AB_hydrolase_3"/>
</dbReference>
<dbReference type="PROSITE" id="PS01173">
    <property type="entry name" value="LIPASE_GDXG_HIS"/>
    <property type="match status" value="1"/>
</dbReference>
<dbReference type="RefSeq" id="WP_387722122.1">
    <property type="nucleotide sequence ID" value="NZ_JBIAPI010000008.1"/>
</dbReference>
<keyword evidence="6" id="KW-1185">Reference proteome</keyword>
<evidence type="ECO:0000313" key="6">
    <source>
        <dbReference type="Proteomes" id="UP001601948"/>
    </source>
</evidence>
<keyword evidence="2 5" id="KW-0378">Hydrolase</keyword>
<proteinExistence type="inferred from homology"/>
<dbReference type="Gene3D" id="3.40.50.1820">
    <property type="entry name" value="alpha/beta hydrolase"/>
    <property type="match status" value="1"/>
</dbReference>
<feature type="compositionally biased region" description="Low complexity" evidence="3">
    <location>
        <begin position="96"/>
        <end position="107"/>
    </location>
</feature>
<name>A0ABW6R0D3_9NOCA</name>